<dbReference type="Pfam" id="PF02567">
    <property type="entry name" value="PhzC-PhzF"/>
    <property type="match status" value="1"/>
</dbReference>
<dbReference type="EMBL" id="JAVNWW010000004">
    <property type="protein sequence ID" value="MDU0809244.1"/>
    <property type="molecule type" value="Genomic_DNA"/>
</dbReference>
<evidence type="ECO:0000256" key="2">
    <source>
        <dbReference type="ARBA" id="ARBA00023235"/>
    </source>
</evidence>
<dbReference type="SUPFAM" id="SSF54506">
    <property type="entry name" value="Diaminopimelate epimerase-like"/>
    <property type="match status" value="1"/>
</dbReference>
<evidence type="ECO:0000313" key="4">
    <source>
        <dbReference type="Proteomes" id="UP001249959"/>
    </source>
</evidence>
<dbReference type="Gene3D" id="3.10.310.10">
    <property type="entry name" value="Diaminopimelate Epimerase, Chain A, domain 1"/>
    <property type="match status" value="2"/>
</dbReference>
<proteinExistence type="inferred from homology"/>
<keyword evidence="2" id="KW-0413">Isomerase</keyword>
<evidence type="ECO:0000313" key="3">
    <source>
        <dbReference type="EMBL" id="MDU0809244.1"/>
    </source>
</evidence>
<evidence type="ECO:0000256" key="1">
    <source>
        <dbReference type="ARBA" id="ARBA00008270"/>
    </source>
</evidence>
<reference evidence="3 4" key="1">
    <citation type="submission" date="2023-09" db="EMBL/GenBank/DDBJ databases">
        <title>Aquirufa genomes.</title>
        <authorList>
            <person name="Pitt A."/>
        </authorList>
    </citation>
    <scope>NUCLEOTIDE SEQUENCE [LARGE SCALE GENOMIC DNA]</scope>
    <source>
        <strain evidence="3 4">LEOWEIH-7C</strain>
    </source>
</reference>
<dbReference type="RefSeq" id="WP_316070748.1">
    <property type="nucleotide sequence ID" value="NZ_JAVNWW010000004.1"/>
</dbReference>
<dbReference type="PIRSF" id="PIRSF016184">
    <property type="entry name" value="PhzC_PhzF"/>
    <property type="match status" value="1"/>
</dbReference>
<protein>
    <submittedName>
        <fullName evidence="3">PhzF family phenazine biosynthesis protein</fullName>
    </submittedName>
</protein>
<dbReference type="PANTHER" id="PTHR13774:SF17">
    <property type="entry name" value="PHENAZINE BIOSYNTHESIS-LIKE DOMAIN-CONTAINING PROTEIN"/>
    <property type="match status" value="1"/>
</dbReference>
<keyword evidence="4" id="KW-1185">Reference proteome</keyword>
<accession>A0ABU3TTV8</accession>
<dbReference type="InterPro" id="IPR003719">
    <property type="entry name" value="Phenazine_PhzF-like"/>
</dbReference>
<dbReference type="PANTHER" id="PTHR13774">
    <property type="entry name" value="PHENAZINE BIOSYNTHESIS PROTEIN"/>
    <property type="match status" value="1"/>
</dbReference>
<dbReference type="Proteomes" id="UP001249959">
    <property type="component" value="Unassembled WGS sequence"/>
</dbReference>
<dbReference type="NCBIfam" id="TIGR00654">
    <property type="entry name" value="PhzF_family"/>
    <property type="match status" value="1"/>
</dbReference>
<comment type="similarity">
    <text evidence="1">Belongs to the PhzF family.</text>
</comment>
<comment type="caution">
    <text evidence="3">The sequence shown here is derived from an EMBL/GenBank/DDBJ whole genome shotgun (WGS) entry which is preliminary data.</text>
</comment>
<name>A0ABU3TTV8_9BACT</name>
<gene>
    <name evidence="3" type="ORF">PQG45_09380</name>
</gene>
<sequence>MKIPIYQVDAFTNERFKGNPAAVCPLDVWLPDAVMQNIAQENNLAETAFIVPNGNEVEIRWFTPTVEVDLCGHATLASAYVLFHELAYAKDQINFISPRSGPLTVSKNGSVLALNFPVDSLTELPIQAVHAIGLSQTPRLVFKGKTDYLFVYDSEADILNLQPDFEALKAHDVRGIIVTAPGETTDFVSRFFGPACGVNEDPVTGSAHTTLTPYWAGVFGKTELTARQLSQRTGDLTCKLLGDRVEIAGEAVLYLRGEIEV</sequence>
<organism evidence="3 4">
    <name type="scientific">Aquirufa regiilacus</name>
    <dbReference type="NCBI Taxonomy" id="3024868"/>
    <lineage>
        <taxon>Bacteria</taxon>
        <taxon>Pseudomonadati</taxon>
        <taxon>Bacteroidota</taxon>
        <taxon>Cytophagia</taxon>
        <taxon>Cytophagales</taxon>
        <taxon>Flectobacillaceae</taxon>
        <taxon>Aquirufa</taxon>
    </lineage>
</organism>